<sequence>MIATHSGSPAAAEKDWHHLSRSMGVKTVYPMWDSLADGISGVASSTINSEARPLHPPLPPLTLLRSFDMCLPNDRISNFKFCMPRHNRA</sequence>
<evidence type="ECO:0000313" key="2">
    <source>
        <dbReference type="Proteomes" id="UP001279734"/>
    </source>
</evidence>
<gene>
    <name evidence="1" type="ORF">Nepgr_032566</name>
</gene>
<proteinExistence type="predicted"/>
<protein>
    <submittedName>
        <fullName evidence="1">Uncharacterized protein</fullName>
    </submittedName>
</protein>
<keyword evidence="2" id="KW-1185">Reference proteome</keyword>
<evidence type="ECO:0000313" key="1">
    <source>
        <dbReference type="EMBL" id="GMH30723.1"/>
    </source>
</evidence>
<accession>A0AAD3TIV9</accession>
<reference evidence="1" key="1">
    <citation type="submission" date="2023-05" db="EMBL/GenBank/DDBJ databases">
        <title>Nepenthes gracilis genome sequencing.</title>
        <authorList>
            <person name="Fukushima K."/>
        </authorList>
    </citation>
    <scope>NUCLEOTIDE SEQUENCE</scope>
    <source>
        <strain evidence="1">SING2019-196</strain>
    </source>
</reference>
<dbReference type="Proteomes" id="UP001279734">
    <property type="component" value="Unassembled WGS sequence"/>
</dbReference>
<organism evidence="1 2">
    <name type="scientific">Nepenthes gracilis</name>
    <name type="common">Slender pitcher plant</name>
    <dbReference type="NCBI Taxonomy" id="150966"/>
    <lineage>
        <taxon>Eukaryota</taxon>
        <taxon>Viridiplantae</taxon>
        <taxon>Streptophyta</taxon>
        <taxon>Embryophyta</taxon>
        <taxon>Tracheophyta</taxon>
        <taxon>Spermatophyta</taxon>
        <taxon>Magnoliopsida</taxon>
        <taxon>eudicotyledons</taxon>
        <taxon>Gunneridae</taxon>
        <taxon>Pentapetalae</taxon>
        <taxon>Caryophyllales</taxon>
        <taxon>Nepenthaceae</taxon>
        <taxon>Nepenthes</taxon>
    </lineage>
</organism>
<dbReference type="EMBL" id="BSYO01000038">
    <property type="protein sequence ID" value="GMH30723.1"/>
    <property type="molecule type" value="Genomic_DNA"/>
</dbReference>
<dbReference type="AlphaFoldDB" id="A0AAD3TIV9"/>
<name>A0AAD3TIV9_NEPGR</name>
<comment type="caution">
    <text evidence="1">The sequence shown here is derived from an EMBL/GenBank/DDBJ whole genome shotgun (WGS) entry which is preliminary data.</text>
</comment>